<dbReference type="AlphaFoldDB" id="A0A0K2TUG7"/>
<organism evidence="1">
    <name type="scientific">Lepeophtheirus salmonis</name>
    <name type="common">Salmon louse</name>
    <name type="synonym">Caligus salmonis</name>
    <dbReference type="NCBI Taxonomy" id="72036"/>
    <lineage>
        <taxon>Eukaryota</taxon>
        <taxon>Metazoa</taxon>
        <taxon>Ecdysozoa</taxon>
        <taxon>Arthropoda</taxon>
        <taxon>Crustacea</taxon>
        <taxon>Multicrustacea</taxon>
        <taxon>Hexanauplia</taxon>
        <taxon>Copepoda</taxon>
        <taxon>Siphonostomatoida</taxon>
        <taxon>Caligidae</taxon>
        <taxon>Lepeophtheirus</taxon>
    </lineage>
</organism>
<protein>
    <submittedName>
        <fullName evidence="1">Putative LOC100571870 [Acyrthosiphon pisum]</fullName>
    </submittedName>
</protein>
<reference evidence="1" key="1">
    <citation type="submission" date="2014-05" db="EMBL/GenBank/DDBJ databases">
        <authorList>
            <person name="Chronopoulou M."/>
        </authorList>
    </citation>
    <scope>NUCLEOTIDE SEQUENCE</scope>
    <source>
        <tissue evidence="1">Whole organism</tissue>
    </source>
</reference>
<accession>A0A0K2TUG7</accession>
<evidence type="ECO:0000313" key="1">
    <source>
        <dbReference type="EMBL" id="CDW29683.1"/>
    </source>
</evidence>
<name>A0A0K2TUG7_LEPSM</name>
<proteinExistence type="predicted"/>
<sequence length="93" mass="11008">MLVSCNIPLHIVNHPNFVKFMEIYTGKVIPSQSSLKEVLTRIFKNLRGRIYFLYWTSTTVHDCSVNWPFILLIFGSSLSHLFGRYYQRSFILY</sequence>
<dbReference type="EMBL" id="HACA01012322">
    <property type="protein sequence ID" value="CDW29683.1"/>
    <property type="molecule type" value="Transcribed_RNA"/>
</dbReference>